<dbReference type="PANTHER" id="PTHR47933">
    <property type="entry name" value="PENTATRICOPEPTIDE REPEAT-CONTAINING PROTEIN 1, MITOCHONDRIAL"/>
    <property type="match status" value="1"/>
</dbReference>
<dbReference type="OrthoDB" id="1935909at2759"/>
<accession>A0A8K0HS82</accession>
<comment type="caution">
    <text evidence="3">The sequence shown here is derived from an EMBL/GenBank/DDBJ whole genome shotgun (WGS) entry which is preliminary data.</text>
</comment>
<evidence type="ECO:0000313" key="3">
    <source>
        <dbReference type="EMBL" id="KAF3456599.1"/>
    </source>
</evidence>
<dbReference type="InterPro" id="IPR051240">
    <property type="entry name" value="Mito_RNA-Proc/Resp"/>
</dbReference>
<keyword evidence="2" id="KW-0677">Repeat</keyword>
<keyword evidence="4" id="KW-1185">Reference proteome</keyword>
<dbReference type="Proteomes" id="UP000796880">
    <property type="component" value="Unassembled WGS sequence"/>
</dbReference>
<evidence type="ECO:0008006" key="5">
    <source>
        <dbReference type="Google" id="ProtNLM"/>
    </source>
</evidence>
<name>A0A8K0HS82_9ROSA</name>
<evidence type="ECO:0000256" key="1">
    <source>
        <dbReference type="ARBA" id="ARBA00007626"/>
    </source>
</evidence>
<protein>
    <recommendedName>
        <fullName evidence="5">Pentatricopeptide repeat-containing protein</fullName>
    </recommendedName>
</protein>
<dbReference type="InterPro" id="IPR011990">
    <property type="entry name" value="TPR-like_helical_dom_sf"/>
</dbReference>
<reference evidence="3" key="1">
    <citation type="submission" date="2020-03" db="EMBL/GenBank/DDBJ databases">
        <title>A high-quality chromosome-level genome assembly of a woody plant with both climbing and erect habits, Rhamnella rubrinervis.</title>
        <authorList>
            <person name="Lu Z."/>
            <person name="Yang Y."/>
            <person name="Zhu X."/>
            <person name="Sun Y."/>
        </authorList>
    </citation>
    <scope>NUCLEOTIDE SEQUENCE</scope>
    <source>
        <strain evidence="3">BYM</strain>
        <tissue evidence="3">Leaf</tissue>
    </source>
</reference>
<dbReference type="Pfam" id="PF13041">
    <property type="entry name" value="PPR_2"/>
    <property type="match status" value="1"/>
</dbReference>
<proteinExistence type="inferred from homology"/>
<gene>
    <name evidence="3" type="ORF">FNV43_RR01253</name>
</gene>
<dbReference type="AlphaFoldDB" id="A0A8K0HS82"/>
<dbReference type="GO" id="GO:0003729">
    <property type="term" value="F:mRNA binding"/>
    <property type="evidence" value="ECO:0007669"/>
    <property type="project" value="TreeGrafter"/>
</dbReference>
<organism evidence="3 4">
    <name type="scientific">Rhamnella rubrinervis</name>
    <dbReference type="NCBI Taxonomy" id="2594499"/>
    <lineage>
        <taxon>Eukaryota</taxon>
        <taxon>Viridiplantae</taxon>
        <taxon>Streptophyta</taxon>
        <taxon>Embryophyta</taxon>
        <taxon>Tracheophyta</taxon>
        <taxon>Spermatophyta</taxon>
        <taxon>Magnoliopsida</taxon>
        <taxon>eudicotyledons</taxon>
        <taxon>Gunneridae</taxon>
        <taxon>Pentapetalae</taxon>
        <taxon>rosids</taxon>
        <taxon>fabids</taxon>
        <taxon>Rosales</taxon>
        <taxon>Rhamnaceae</taxon>
        <taxon>rhamnoid group</taxon>
        <taxon>Rhamneae</taxon>
        <taxon>Rhamnella</taxon>
    </lineage>
</organism>
<dbReference type="InterPro" id="IPR002885">
    <property type="entry name" value="PPR_rpt"/>
</dbReference>
<dbReference type="PANTHER" id="PTHR47933:SF56">
    <property type="entry name" value="OS01G0793200 PROTEIN"/>
    <property type="match status" value="1"/>
</dbReference>
<dbReference type="EMBL" id="VOIH02000001">
    <property type="protein sequence ID" value="KAF3456599.1"/>
    <property type="molecule type" value="Genomic_DNA"/>
</dbReference>
<comment type="similarity">
    <text evidence="1">Belongs to the PPR family. P subfamily.</text>
</comment>
<evidence type="ECO:0000256" key="2">
    <source>
        <dbReference type="ARBA" id="ARBA00022737"/>
    </source>
</evidence>
<evidence type="ECO:0000313" key="4">
    <source>
        <dbReference type="Proteomes" id="UP000796880"/>
    </source>
</evidence>
<dbReference type="Gene3D" id="1.25.40.10">
    <property type="entry name" value="Tetratricopeptide repeat domain"/>
    <property type="match status" value="1"/>
</dbReference>
<sequence>MMRMNMKTINKAEAHSGNPSFFTLLRSYAALGITNSTHLEKLIQTGCKSGTLKLDEALSFFQSLIHSRPMPSDWAFNQLIGTLSKMNHHSTVVSMIRQMRAVVDLDPQVSAMNIVIKCYCRLNKADLGFSVLAITRKCGLQSNANTIDKLLNGLCRDKESMEDAVE</sequence>